<gene>
    <name evidence="3" type="ORF">GOB81_02625</name>
</gene>
<evidence type="ECO:0000313" key="3">
    <source>
        <dbReference type="EMBL" id="NHN87526.1"/>
    </source>
</evidence>
<protein>
    <submittedName>
        <fullName evidence="3">ABC transporter permease</fullName>
    </submittedName>
</protein>
<feature type="transmembrane region" description="Helical" evidence="2">
    <location>
        <begin position="289"/>
        <end position="311"/>
    </location>
</feature>
<keyword evidence="2" id="KW-0812">Transmembrane</keyword>
<keyword evidence="2" id="KW-1133">Transmembrane helix</keyword>
<dbReference type="PANTHER" id="PTHR30188:SF3">
    <property type="entry name" value="ABC TRANSPORTER PERMEASE"/>
    <property type="match status" value="1"/>
</dbReference>
<feature type="transmembrane region" description="Helical" evidence="2">
    <location>
        <begin position="332"/>
        <end position="352"/>
    </location>
</feature>
<reference evidence="3 4" key="1">
    <citation type="journal article" date="2020" name="Int. J. Syst. Evol. Microbiol.">
        <title>Novel acetic acid bacteria from cider fermentations: Acetobacter conturbans sp. nov. and Acetobacter fallax sp. nov.</title>
        <authorList>
            <person name="Sombolestani A.S."/>
            <person name="Cleenwerck I."/>
            <person name="Cnockaert M."/>
            <person name="Borremans W."/>
            <person name="Wieme A.D."/>
            <person name="De Vuyst L."/>
            <person name="Vandamme P."/>
        </authorList>
    </citation>
    <scope>NUCLEOTIDE SEQUENCE [LARGE SCALE GENOMIC DNA]</scope>
    <source>
        <strain evidence="3 4">LMG 1627</strain>
    </source>
</reference>
<keyword evidence="4" id="KW-1185">Reference proteome</keyword>
<dbReference type="PANTHER" id="PTHR30188">
    <property type="entry name" value="ABC TRANSPORTER PERMEASE PROTEIN-RELATED"/>
    <property type="match status" value="1"/>
</dbReference>
<comment type="caution">
    <text evidence="3">The sequence shown here is derived from an EMBL/GenBank/DDBJ whole genome shotgun (WGS) entry which is preliminary data.</text>
</comment>
<proteinExistence type="predicted"/>
<evidence type="ECO:0000313" key="4">
    <source>
        <dbReference type="Proteomes" id="UP000631653"/>
    </source>
</evidence>
<dbReference type="RefSeq" id="WP_173568825.1">
    <property type="nucleotide sequence ID" value="NZ_WOSY01000002.1"/>
</dbReference>
<feature type="transmembrane region" description="Helical" evidence="2">
    <location>
        <begin position="261"/>
        <end position="283"/>
    </location>
</feature>
<organism evidence="3 4">
    <name type="scientific">Acetobacter conturbans</name>
    <dbReference type="NCBI Taxonomy" id="1737472"/>
    <lineage>
        <taxon>Bacteria</taxon>
        <taxon>Pseudomonadati</taxon>
        <taxon>Pseudomonadota</taxon>
        <taxon>Alphaproteobacteria</taxon>
        <taxon>Acetobacterales</taxon>
        <taxon>Acetobacteraceae</taxon>
        <taxon>Acetobacter</taxon>
    </lineage>
</organism>
<evidence type="ECO:0000256" key="1">
    <source>
        <dbReference type="SAM" id="MobiDB-lite"/>
    </source>
</evidence>
<dbReference type="Proteomes" id="UP000631653">
    <property type="component" value="Unassembled WGS sequence"/>
</dbReference>
<evidence type="ECO:0000256" key="2">
    <source>
        <dbReference type="SAM" id="Phobius"/>
    </source>
</evidence>
<feature type="transmembrane region" description="Helical" evidence="2">
    <location>
        <begin position="178"/>
        <end position="203"/>
    </location>
</feature>
<feature type="transmembrane region" description="Helical" evidence="2">
    <location>
        <begin position="364"/>
        <end position="390"/>
    </location>
</feature>
<accession>A0ABX0JVJ3</accession>
<dbReference type="InterPro" id="IPR030802">
    <property type="entry name" value="Permease_MalE"/>
</dbReference>
<keyword evidence="2" id="KW-0472">Membrane</keyword>
<feature type="region of interest" description="Disordered" evidence="1">
    <location>
        <begin position="1"/>
        <end position="21"/>
    </location>
</feature>
<dbReference type="Pfam" id="PF02405">
    <property type="entry name" value="MlaE"/>
    <property type="match status" value="1"/>
</dbReference>
<feature type="transmembrane region" description="Helical" evidence="2">
    <location>
        <begin position="215"/>
        <end position="240"/>
    </location>
</feature>
<name>A0ABX0JVJ3_9PROT</name>
<sequence>MNTSQSSGPATARSDNHDHPEWAIAPSGNEAVLQVSGDWIVDEAVPASLPDDAFKAVQGGSGSALTVDTTRIGRWDSSLVSFLWSAKQAAARTGMTFDVSQLPRGMQRLFSLLPETPQAPATPHTCIPNPFRTSGIFTLATLDEIGAVTTLGIETARTAPKGLSGHGGMRLRDLLSNIFDAGPSALIIVSVVNFLVGAILAFVGAIQLQKFSADIYVANLVGIACVRELSAVMTAIIMAGRTGGAYAARIATMLGNEEIDALQVFGIPISSYILLPAVLSLMIMMPLLYLYGCLMSIAGGYTVAVGMLPDITGAGYIHQTFYAIDLHQFEFGFMKSIVFAVMIGLTACRIGLKAGRSAADVGTAATSAVVVGIVGVIALDAIFAVIANAVGI</sequence>
<dbReference type="EMBL" id="WOSY01000002">
    <property type="protein sequence ID" value="NHN87526.1"/>
    <property type="molecule type" value="Genomic_DNA"/>
</dbReference>